<keyword evidence="6" id="KW-1185">Reference proteome</keyword>
<dbReference type="SMART" id="SM00342">
    <property type="entry name" value="HTH_ARAC"/>
    <property type="match status" value="1"/>
</dbReference>
<accession>A0A5S9NM88</accession>
<dbReference type="PANTHER" id="PTHR46796">
    <property type="entry name" value="HTH-TYPE TRANSCRIPTIONAL ACTIVATOR RHAS-RELATED"/>
    <property type="match status" value="1"/>
</dbReference>
<dbReference type="PANTHER" id="PTHR46796:SF14">
    <property type="entry name" value="TRANSCRIPTIONAL REGULATORY PROTEIN"/>
    <property type="match status" value="1"/>
</dbReference>
<dbReference type="Proteomes" id="UP000433050">
    <property type="component" value="Unassembled WGS sequence"/>
</dbReference>
<keyword evidence="1" id="KW-0805">Transcription regulation</keyword>
<name>A0A5S9NM88_9HYPH</name>
<dbReference type="InterPro" id="IPR018060">
    <property type="entry name" value="HTH_AraC"/>
</dbReference>
<dbReference type="GO" id="GO:0003700">
    <property type="term" value="F:DNA-binding transcription factor activity"/>
    <property type="evidence" value="ECO:0007669"/>
    <property type="project" value="InterPro"/>
</dbReference>
<evidence type="ECO:0000313" key="6">
    <source>
        <dbReference type="Proteomes" id="UP000433050"/>
    </source>
</evidence>
<dbReference type="InterPro" id="IPR050204">
    <property type="entry name" value="AraC_XylS_family_regulators"/>
</dbReference>
<dbReference type="AlphaFoldDB" id="A0A5S9NM88"/>
<reference evidence="5 6" key="1">
    <citation type="submission" date="2019-12" db="EMBL/GenBank/DDBJ databases">
        <authorList>
            <person name="Reyes-Prieto M."/>
        </authorList>
    </citation>
    <scope>NUCLEOTIDE SEQUENCE [LARGE SCALE GENOMIC DNA]</scope>
    <source>
        <strain evidence="5">HF14-78462</strain>
    </source>
</reference>
<dbReference type="Pfam" id="PF12833">
    <property type="entry name" value="HTH_18"/>
    <property type="match status" value="1"/>
</dbReference>
<dbReference type="InterPro" id="IPR020449">
    <property type="entry name" value="Tscrpt_reg_AraC-type_HTH"/>
</dbReference>
<keyword evidence="3" id="KW-0804">Transcription</keyword>
<dbReference type="RefSeq" id="WP_159598199.1">
    <property type="nucleotide sequence ID" value="NZ_CACSAS010000001.1"/>
</dbReference>
<proteinExistence type="predicted"/>
<dbReference type="EMBL" id="CACSAS010000001">
    <property type="protein sequence ID" value="CAA0090288.1"/>
    <property type="molecule type" value="Genomic_DNA"/>
</dbReference>
<evidence type="ECO:0000256" key="2">
    <source>
        <dbReference type="ARBA" id="ARBA00023125"/>
    </source>
</evidence>
<feature type="domain" description="HTH araC/xylS-type" evidence="4">
    <location>
        <begin position="214"/>
        <end position="312"/>
    </location>
</feature>
<dbReference type="PRINTS" id="PR00032">
    <property type="entry name" value="HTHARAC"/>
</dbReference>
<protein>
    <submittedName>
        <fullName evidence="5">HTH-type transcriptional activator RhaR</fullName>
    </submittedName>
</protein>
<dbReference type="GO" id="GO:0043565">
    <property type="term" value="F:sequence-specific DNA binding"/>
    <property type="evidence" value="ECO:0007669"/>
    <property type="project" value="InterPro"/>
</dbReference>
<keyword evidence="2" id="KW-0238">DNA-binding</keyword>
<dbReference type="PROSITE" id="PS00041">
    <property type="entry name" value="HTH_ARAC_FAMILY_1"/>
    <property type="match status" value="1"/>
</dbReference>
<gene>
    <name evidence="5" type="primary">rhaR_5</name>
    <name evidence="5" type="ORF">STARVERO_01139</name>
</gene>
<evidence type="ECO:0000256" key="3">
    <source>
        <dbReference type="ARBA" id="ARBA00023163"/>
    </source>
</evidence>
<evidence type="ECO:0000256" key="1">
    <source>
        <dbReference type="ARBA" id="ARBA00023015"/>
    </source>
</evidence>
<sequence>MADRLPDGRRSAAGTLVIARPETNWQKAPAPILRPDGRIARISLARWTRSELTEPLEVSADHVDDSHFVTYSLRRADVDFSIARTAVTRGIVQPNRILLQGPTWQKRQSLYRDSFDFFRVYFPQSVLAECLEASRLPAPSSEIVLFDARFVEDPIMDSLIRSLVEVDADGGPLGPAFVDGVGLALASRLILCHASGSLPPSGRLPAPMVQWRLRRAIDYIEAHLSEPIYLAEVSATAGLSSSHFSAQFRAALGVAPYAYILRRRVTRAQDMLRWHEFSVEDVATALGFSSAAHFVTAFRKVTGMTPGRWREIL</sequence>
<evidence type="ECO:0000313" key="5">
    <source>
        <dbReference type="EMBL" id="CAA0090288.1"/>
    </source>
</evidence>
<dbReference type="InterPro" id="IPR018062">
    <property type="entry name" value="HTH_AraC-typ_CS"/>
</dbReference>
<dbReference type="PROSITE" id="PS01124">
    <property type="entry name" value="HTH_ARAC_FAMILY_2"/>
    <property type="match status" value="1"/>
</dbReference>
<dbReference type="Gene3D" id="1.10.10.60">
    <property type="entry name" value="Homeodomain-like"/>
    <property type="match status" value="2"/>
</dbReference>
<dbReference type="SUPFAM" id="SSF46689">
    <property type="entry name" value="Homeodomain-like"/>
    <property type="match status" value="2"/>
</dbReference>
<evidence type="ECO:0000259" key="4">
    <source>
        <dbReference type="PROSITE" id="PS01124"/>
    </source>
</evidence>
<dbReference type="InterPro" id="IPR009057">
    <property type="entry name" value="Homeodomain-like_sf"/>
</dbReference>
<organism evidence="5 6">
    <name type="scientific">Starkeya nomas</name>
    <dbReference type="NCBI Taxonomy" id="2666134"/>
    <lineage>
        <taxon>Bacteria</taxon>
        <taxon>Pseudomonadati</taxon>
        <taxon>Pseudomonadota</taxon>
        <taxon>Alphaproteobacteria</taxon>
        <taxon>Hyphomicrobiales</taxon>
        <taxon>Xanthobacteraceae</taxon>
        <taxon>Starkeya</taxon>
    </lineage>
</organism>